<keyword evidence="3" id="KW-0238">DNA-binding</keyword>
<protein>
    <submittedName>
        <fullName evidence="8">IS4 family transposase</fullName>
    </submittedName>
</protein>
<proteinExistence type="inferred from homology"/>
<evidence type="ECO:0000256" key="4">
    <source>
        <dbReference type="ARBA" id="ARBA00023172"/>
    </source>
</evidence>
<dbReference type="PANTHER" id="PTHR33258:SF1">
    <property type="entry name" value="TRANSPOSASE INSL FOR INSERTION SEQUENCE ELEMENT IS186A-RELATED"/>
    <property type="match status" value="1"/>
</dbReference>
<dbReference type="InterPro" id="IPR012337">
    <property type="entry name" value="RNaseH-like_sf"/>
</dbReference>
<gene>
    <name evidence="9" type="ORF">QA636_03855</name>
    <name evidence="8" type="ORF">QA636_06020</name>
    <name evidence="7" type="ORF">QA636_31835</name>
</gene>
<evidence type="ECO:0000256" key="1">
    <source>
        <dbReference type="ARBA" id="ARBA00010075"/>
    </source>
</evidence>
<evidence type="ECO:0000313" key="7">
    <source>
        <dbReference type="EMBL" id="WFU62054.1"/>
    </source>
</evidence>
<keyword evidence="10" id="KW-1185">Reference proteome</keyword>
<dbReference type="NCBIfam" id="NF033592">
    <property type="entry name" value="transpos_IS4_1"/>
    <property type="match status" value="1"/>
</dbReference>
<dbReference type="Pfam" id="PF14294">
    <property type="entry name" value="DUF4372"/>
    <property type="match status" value="1"/>
</dbReference>
<feature type="domain" description="Transposase IS4-like" evidence="5">
    <location>
        <begin position="116"/>
        <end position="328"/>
    </location>
</feature>
<accession>A0ABY8JHL6</accession>
<dbReference type="EMBL" id="CP121646">
    <property type="protein sequence ID" value="WFU67936.1"/>
    <property type="molecule type" value="Genomic_DNA"/>
</dbReference>
<name>A0ABY8JHL6_9BRAD</name>
<keyword evidence="2" id="KW-0815">Transposition</keyword>
<dbReference type="InterPro" id="IPR025399">
    <property type="entry name" value="DUF4372"/>
</dbReference>
<evidence type="ECO:0000256" key="2">
    <source>
        <dbReference type="ARBA" id="ARBA00022578"/>
    </source>
</evidence>
<feature type="domain" description="DUF4372" evidence="6">
    <location>
        <begin position="6"/>
        <end position="75"/>
    </location>
</feature>
<dbReference type="InterPro" id="IPR002559">
    <property type="entry name" value="Transposase_11"/>
</dbReference>
<dbReference type="Proteomes" id="UP001221546">
    <property type="component" value="Chromosome"/>
</dbReference>
<reference evidence="8 10" key="1">
    <citation type="submission" date="2023-04" db="EMBL/GenBank/DDBJ databases">
        <title>Australian commercial rhizobial inoculants.</title>
        <authorList>
            <person name="Kohlmeier M.G."/>
            <person name="O'Hara G.W."/>
            <person name="Colombi E."/>
            <person name="Ramsay J.P."/>
            <person name="Terpolilli J."/>
        </authorList>
    </citation>
    <scope>NUCLEOTIDE SEQUENCE [LARGE SCALE GENOMIC DNA]</scope>
    <source>
        <strain evidence="8 10">CB627</strain>
    </source>
</reference>
<dbReference type="RefSeq" id="WP_057015126.1">
    <property type="nucleotide sequence ID" value="NZ_CP121646.1"/>
</dbReference>
<dbReference type="PANTHER" id="PTHR33258">
    <property type="entry name" value="TRANSPOSASE INSL FOR INSERTION SEQUENCE ELEMENT IS186A-RELATED"/>
    <property type="match status" value="1"/>
</dbReference>
<dbReference type="InterPro" id="IPR047952">
    <property type="entry name" value="Transpos_IS4"/>
</dbReference>
<dbReference type="EMBL" id="CP121646">
    <property type="protein sequence ID" value="WFU65094.1"/>
    <property type="molecule type" value="Genomic_DNA"/>
</dbReference>
<evidence type="ECO:0000313" key="8">
    <source>
        <dbReference type="EMBL" id="WFU65094.1"/>
    </source>
</evidence>
<evidence type="ECO:0000256" key="3">
    <source>
        <dbReference type="ARBA" id="ARBA00023125"/>
    </source>
</evidence>
<evidence type="ECO:0000313" key="10">
    <source>
        <dbReference type="Proteomes" id="UP001221546"/>
    </source>
</evidence>
<comment type="similarity">
    <text evidence="1">Belongs to the transposase 11 family.</text>
</comment>
<keyword evidence="4" id="KW-0233">DNA recombination</keyword>
<dbReference type="EMBL" id="CP121646">
    <property type="protein sequence ID" value="WFU62054.1"/>
    <property type="molecule type" value="Genomic_DNA"/>
</dbReference>
<evidence type="ECO:0000259" key="6">
    <source>
        <dbReference type="Pfam" id="PF14294"/>
    </source>
</evidence>
<evidence type="ECO:0000313" key="9">
    <source>
        <dbReference type="EMBL" id="WFU67936.1"/>
    </source>
</evidence>
<evidence type="ECO:0000259" key="5">
    <source>
        <dbReference type="Pfam" id="PF01609"/>
    </source>
</evidence>
<sequence>MRYRGSIFGRLLEPINRRQFQTVVDRLDGDAYDKSFRSWDHLVALIYAQLSGNSSLRGVVTGFNANSQHHYHLGTGKLSRSTLSDANARRPIGIFAQTFAALSAMARRQLRSEGMEMVRLIDASPIPLGKVCSWATWNGRIRGMKLHVVYDPRSDVPTCVEMTAANVNDIEIGRQTPIQPATTYVFDKGYCRFDWWQKINDSKAFFVTRAKTSIRLRSLRHRAIRKRNGDGFEILADDEVKLTSKGDSRLPIPLRRIKIRREKGGKITLLTNDLARSAVEIAALYKSRWQIELLFRWIKQHLDIRKFLGANDNAIRLQVLAAMIAYLLLRIAAHTNCIKMLPLRFAELVGQLLLTRRSLAAIDKPPPINPSRRKSTISPDQMELRYA</sequence>
<dbReference type="Pfam" id="PF01609">
    <property type="entry name" value="DDE_Tnp_1"/>
    <property type="match status" value="1"/>
</dbReference>
<dbReference type="SUPFAM" id="SSF53098">
    <property type="entry name" value="Ribonuclease H-like"/>
    <property type="match status" value="1"/>
</dbReference>
<organism evidence="8 10">
    <name type="scientific">Bradyrhizobium brasilense</name>
    <dbReference type="NCBI Taxonomy" id="1419277"/>
    <lineage>
        <taxon>Bacteria</taxon>
        <taxon>Pseudomonadati</taxon>
        <taxon>Pseudomonadota</taxon>
        <taxon>Alphaproteobacteria</taxon>
        <taxon>Hyphomicrobiales</taxon>
        <taxon>Nitrobacteraceae</taxon>
        <taxon>Bradyrhizobium</taxon>
    </lineage>
</organism>